<reference evidence="6 7" key="1">
    <citation type="submission" date="2016-08" db="EMBL/GenBank/DDBJ databases">
        <title>Analysis of Carbohydrate Active Enzymes in Thermogemmatispora T81 Reveals Carbohydrate Degradation Ability.</title>
        <authorList>
            <person name="Tomazini A."/>
            <person name="Lal S."/>
            <person name="Stott M."/>
            <person name="Henrissat B."/>
            <person name="Polikarpov I."/>
            <person name="Sparling R."/>
            <person name="Levin D.B."/>
        </authorList>
    </citation>
    <scope>NUCLEOTIDE SEQUENCE [LARGE SCALE GENOMIC DNA]</scope>
    <source>
        <strain evidence="6 7">T81</strain>
    </source>
</reference>
<dbReference type="SUPFAM" id="SSF53756">
    <property type="entry name" value="UDP-Glycosyltransferase/glycogen phosphorylase"/>
    <property type="match status" value="1"/>
</dbReference>
<dbReference type="Proteomes" id="UP000248706">
    <property type="component" value="Unassembled WGS sequence"/>
</dbReference>
<organism evidence="6 7">
    <name type="scientific">Thermogemmatispora tikiterensis</name>
    <dbReference type="NCBI Taxonomy" id="1825093"/>
    <lineage>
        <taxon>Bacteria</taxon>
        <taxon>Bacillati</taxon>
        <taxon>Chloroflexota</taxon>
        <taxon>Ktedonobacteria</taxon>
        <taxon>Thermogemmatisporales</taxon>
        <taxon>Thermogemmatisporaceae</taxon>
        <taxon>Thermogemmatispora</taxon>
    </lineage>
</organism>
<protein>
    <recommendedName>
        <fullName evidence="4">lipopolysaccharide heptosyltransferase II</fullName>
        <ecNumber evidence="4">2.4.99.24</ecNumber>
    </recommendedName>
</protein>
<evidence type="ECO:0000313" key="7">
    <source>
        <dbReference type="Proteomes" id="UP000248706"/>
    </source>
</evidence>
<evidence type="ECO:0000256" key="2">
    <source>
        <dbReference type="ARBA" id="ARBA00022679"/>
    </source>
</evidence>
<dbReference type="CDD" id="cd03789">
    <property type="entry name" value="GT9_LPS_heptosyltransferase"/>
    <property type="match status" value="1"/>
</dbReference>
<comment type="similarity">
    <text evidence="3">Belongs to the glycosyltransferase 9 family.</text>
</comment>
<dbReference type="InterPro" id="IPR051199">
    <property type="entry name" value="LPS_LOS_Heptosyltrfase"/>
</dbReference>
<dbReference type="NCBIfam" id="TIGR02195">
    <property type="entry name" value="heptsyl_trn_II"/>
    <property type="match status" value="1"/>
</dbReference>
<dbReference type="GO" id="GO:0009244">
    <property type="term" value="P:lipopolysaccharide core region biosynthetic process"/>
    <property type="evidence" value="ECO:0007669"/>
    <property type="project" value="TreeGrafter"/>
</dbReference>
<dbReference type="EC" id="2.4.99.24" evidence="4"/>
<proteinExistence type="inferred from homology"/>
<dbReference type="InterPro" id="IPR011910">
    <property type="entry name" value="RfaF"/>
</dbReference>
<keyword evidence="1" id="KW-0328">Glycosyltransferase</keyword>
<dbReference type="PANTHER" id="PTHR30160">
    <property type="entry name" value="TETRAACYLDISACCHARIDE 4'-KINASE-RELATED"/>
    <property type="match status" value="1"/>
</dbReference>
<accession>A0A328VDN5</accession>
<evidence type="ECO:0000256" key="5">
    <source>
        <dbReference type="ARBA" id="ARBA00047503"/>
    </source>
</evidence>
<gene>
    <name evidence="6" type="ORF">A4R35_09635</name>
</gene>
<dbReference type="AlphaFoldDB" id="A0A328VDN5"/>
<name>A0A328VDN5_9CHLR</name>
<dbReference type="EMBL" id="MCIF01000002">
    <property type="protein sequence ID" value="RAQ95796.1"/>
    <property type="molecule type" value="Genomic_DNA"/>
</dbReference>
<evidence type="ECO:0000256" key="1">
    <source>
        <dbReference type="ARBA" id="ARBA00022676"/>
    </source>
</evidence>
<comment type="caution">
    <text evidence="6">The sequence shown here is derived from an EMBL/GenBank/DDBJ whole genome shotgun (WGS) entry which is preliminary data.</text>
</comment>
<sequence length="404" mass="44865">MPLAALRQHVVSLLCYMLRLPFACFNVVERWLRRQAWREPRRIVLIKPCCLGDLLMTTPLLEVLREAYPQAQITYVASSWSKVVPEHHPAVDSVLDCGTVGIPGRYRLSEYLRFARLLRQQRFDLALVLDRSPMLTLLPWLAGIPRRVGPDSLGRGFSLTDRVPAPASLSALRHQAELYLDLARALGLPLRQPHMRFVPTSEERLRARALLSSGAGRGAEQRLQVALLPGGGSNPGMTLTAKRWPVEGYRELVRRLLSELEARVLLVGGPEDRAVNEEVLTGLVAPPGRVLNLAGETSFGELAAIFEQCALFLGNDSSPMHLATAVGIPVIALFGPTSPQEYGPYPPDEPHHVALWQHPRREPCFFLGRMRACQACTCMQALSVDTVWQAVQQLLPSPERGGIR</sequence>
<dbReference type="OrthoDB" id="9768048at2"/>
<evidence type="ECO:0000313" key="6">
    <source>
        <dbReference type="EMBL" id="RAQ95796.1"/>
    </source>
</evidence>
<evidence type="ECO:0000256" key="4">
    <source>
        <dbReference type="ARBA" id="ARBA00044042"/>
    </source>
</evidence>
<dbReference type="RefSeq" id="WP_112428842.1">
    <property type="nucleotide sequence ID" value="NZ_MCIF01000002.1"/>
</dbReference>
<dbReference type="Pfam" id="PF01075">
    <property type="entry name" value="Glyco_transf_9"/>
    <property type="match status" value="1"/>
</dbReference>
<keyword evidence="7" id="KW-1185">Reference proteome</keyword>
<dbReference type="InterPro" id="IPR002201">
    <property type="entry name" value="Glyco_trans_9"/>
</dbReference>
<evidence type="ECO:0000256" key="3">
    <source>
        <dbReference type="ARBA" id="ARBA00043995"/>
    </source>
</evidence>
<comment type="catalytic activity">
    <reaction evidence="5">
        <text>an L-alpha-D-Hep-(1-&gt;5)-[alpha-Kdo-(2-&gt;4)]-alpha-Kdo-(2-&gt;6)-lipid A + ADP-L-glycero-beta-D-manno-heptose = an L-alpha-D-Hep-(1-&gt;3)-L-alpha-D-Hep-(1-&gt;5)-[alpha-Kdo-(2-&gt;4)]-alpha-Kdo-(2-&gt;6)-lipid A + ADP + H(+)</text>
        <dbReference type="Rhea" id="RHEA:74071"/>
        <dbReference type="ChEBI" id="CHEBI:15378"/>
        <dbReference type="ChEBI" id="CHEBI:61506"/>
        <dbReference type="ChEBI" id="CHEBI:193068"/>
        <dbReference type="ChEBI" id="CHEBI:193069"/>
        <dbReference type="ChEBI" id="CHEBI:456216"/>
        <dbReference type="EC" id="2.4.99.24"/>
    </reaction>
</comment>
<keyword evidence="2 6" id="KW-0808">Transferase</keyword>
<dbReference type="GO" id="GO:0008713">
    <property type="term" value="F:ADP-heptose-lipopolysaccharide heptosyltransferase activity"/>
    <property type="evidence" value="ECO:0007669"/>
    <property type="project" value="UniProtKB-EC"/>
</dbReference>
<dbReference type="GO" id="GO:0005829">
    <property type="term" value="C:cytosol"/>
    <property type="evidence" value="ECO:0007669"/>
    <property type="project" value="TreeGrafter"/>
</dbReference>
<dbReference type="Gene3D" id="3.40.50.2000">
    <property type="entry name" value="Glycogen Phosphorylase B"/>
    <property type="match status" value="2"/>
</dbReference>